<comment type="subcellular location">
    <subcellularLocation>
        <location evidence="8">Cytoplasm</location>
    </subcellularLocation>
</comment>
<comment type="catalytic activity">
    <reaction evidence="8">
        <text>apo-[ACP] + CoA = holo-[ACP] + adenosine 3',5'-bisphosphate + H(+)</text>
        <dbReference type="Rhea" id="RHEA:12068"/>
        <dbReference type="Rhea" id="RHEA-COMP:9685"/>
        <dbReference type="Rhea" id="RHEA-COMP:9690"/>
        <dbReference type="ChEBI" id="CHEBI:15378"/>
        <dbReference type="ChEBI" id="CHEBI:29999"/>
        <dbReference type="ChEBI" id="CHEBI:57287"/>
        <dbReference type="ChEBI" id="CHEBI:58343"/>
        <dbReference type="ChEBI" id="CHEBI:64479"/>
        <dbReference type="EC" id="2.7.8.7"/>
    </reaction>
</comment>
<evidence type="ECO:0000313" key="11">
    <source>
        <dbReference type="Proteomes" id="UP000637513"/>
    </source>
</evidence>
<comment type="caution">
    <text evidence="10">The sequence shown here is derived from an EMBL/GenBank/DDBJ whole genome shotgun (WGS) entry which is preliminary data.</text>
</comment>
<dbReference type="InterPro" id="IPR002582">
    <property type="entry name" value="ACPS"/>
</dbReference>
<dbReference type="NCBIfam" id="TIGR00516">
    <property type="entry name" value="acpS"/>
    <property type="match status" value="1"/>
</dbReference>
<feature type="binding site" evidence="8">
    <location>
        <position position="21"/>
    </location>
    <ligand>
        <name>Mg(2+)</name>
        <dbReference type="ChEBI" id="CHEBI:18420"/>
    </ligand>
</feature>
<keyword evidence="6 8" id="KW-0443">Lipid metabolism</keyword>
<dbReference type="InterPro" id="IPR004568">
    <property type="entry name" value="Ppantetheine-prot_Trfase_dom"/>
</dbReference>
<evidence type="ECO:0000256" key="8">
    <source>
        <dbReference type="HAMAP-Rule" id="MF_00101"/>
    </source>
</evidence>
<name>A0ABR7MTP5_9FIRM</name>
<comment type="cofactor">
    <cofactor evidence="8">
        <name>Mg(2+)</name>
        <dbReference type="ChEBI" id="CHEBI:18420"/>
    </cofactor>
</comment>
<organism evidence="10 11">
    <name type="scientific">Jutongia hominis</name>
    <dbReference type="NCBI Taxonomy" id="2763664"/>
    <lineage>
        <taxon>Bacteria</taxon>
        <taxon>Bacillati</taxon>
        <taxon>Bacillota</taxon>
        <taxon>Clostridia</taxon>
        <taxon>Lachnospirales</taxon>
        <taxon>Lachnospiraceae</taxon>
        <taxon>Jutongia</taxon>
    </lineage>
</organism>
<dbReference type="NCBIfam" id="TIGR00556">
    <property type="entry name" value="pantethn_trn"/>
    <property type="match status" value="1"/>
</dbReference>
<reference evidence="10 11" key="1">
    <citation type="submission" date="2020-08" db="EMBL/GenBank/DDBJ databases">
        <title>Genome public.</title>
        <authorList>
            <person name="Liu C."/>
            <person name="Sun Q."/>
        </authorList>
    </citation>
    <scope>NUCLEOTIDE SEQUENCE [LARGE SCALE GENOMIC DNA]</scope>
    <source>
        <strain evidence="10 11">BX3</strain>
    </source>
</reference>
<evidence type="ECO:0000256" key="7">
    <source>
        <dbReference type="ARBA" id="ARBA00023160"/>
    </source>
</evidence>
<evidence type="ECO:0000256" key="5">
    <source>
        <dbReference type="ARBA" id="ARBA00022842"/>
    </source>
</evidence>
<evidence type="ECO:0000256" key="2">
    <source>
        <dbReference type="ARBA" id="ARBA00022679"/>
    </source>
</evidence>
<keyword evidence="1 8" id="KW-0444">Lipid biosynthesis</keyword>
<dbReference type="Proteomes" id="UP000637513">
    <property type="component" value="Unassembled WGS sequence"/>
</dbReference>
<sequence>MSINRYDQEEMYGQVLGIGIDQIECDRVLRSCEKKTFLEHCYTTKELEMISKHKRSSATNFCGKEAVVKAFGTGFRKITPNEIEILRNESGAPYVLLYGRAKDKADQIGVKKILISLADTKTQAIAFVVLLG</sequence>
<dbReference type="SUPFAM" id="SSF56214">
    <property type="entry name" value="4'-phosphopantetheinyl transferase"/>
    <property type="match status" value="1"/>
</dbReference>
<accession>A0ABR7MTP5</accession>
<keyword evidence="8" id="KW-0963">Cytoplasm</keyword>
<evidence type="ECO:0000256" key="3">
    <source>
        <dbReference type="ARBA" id="ARBA00022723"/>
    </source>
</evidence>
<feature type="binding site" evidence="8">
    <location>
        <position position="65"/>
    </location>
    <ligand>
        <name>Mg(2+)</name>
        <dbReference type="ChEBI" id="CHEBI:18420"/>
    </ligand>
</feature>
<protein>
    <recommendedName>
        <fullName evidence="8">Holo-[acyl-carrier-protein] synthase</fullName>
        <shortName evidence="8">Holo-ACP synthase</shortName>
        <ecNumber evidence="8">2.7.8.7</ecNumber>
    </recommendedName>
    <alternativeName>
        <fullName evidence="8">4'-phosphopantetheinyl transferase AcpS</fullName>
    </alternativeName>
</protein>
<evidence type="ECO:0000256" key="6">
    <source>
        <dbReference type="ARBA" id="ARBA00023098"/>
    </source>
</evidence>
<evidence type="ECO:0000256" key="4">
    <source>
        <dbReference type="ARBA" id="ARBA00022832"/>
    </source>
</evidence>
<keyword evidence="2 8" id="KW-0808">Transferase</keyword>
<dbReference type="EMBL" id="JACRSW010000016">
    <property type="protein sequence ID" value="MBC8557098.1"/>
    <property type="molecule type" value="Genomic_DNA"/>
</dbReference>
<dbReference type="RefSeq" id="WP_249304015.1">
    <property type="nucleotide sequence ID" value="NZ_JACRSW010000016.1"/>
</dbReference>
<dbReference type="Gene3D" id="3.90.470.20">
    <property type="entry name" value="4'-phosphopantetheinyl transferase domain"/>
    <property type="match status" value="1"/>
</dbReference>
<dbReference type="EC" id="2.7.8.7" evidence="8"/>
<evidence type="ECO:0000313" key="10">
    <source>
        <dbReference type="EMBL" id="MBC8557098.1"/>
    </source>
</evidence>
<gene>
    <name evidence="8 10" type="primary">acpS</name>
    <name evidence="10" type="ORF">H8700_05180</name>
</gene>
<dbReference type="Pfam" id="PF01648">
    <property type="entry name" value="ACPS"/>
    <property type="match status" value="1"/>
</dbReference>
<dbReference type="InterPro" id="IPR008278">
    <property type="entry name" value="4-PPantetheinyl_Trfase_dom"/>
</dbReference>
<keyword evidence="7 8" id="KW-0275">Fatty acid biosynthesis</keyword>
<keyword evidence="3 8" id="KW-0479">Metal-binding</keyword>
<comment type="similarity">
    <text evidence="8">Belongs to the P-Pant transferase superfamily. AcpS family.</text>
</comment>
<dbReference type="GO" id="GO:0008897">
    <property type="term" value="F:holo-[acyl-carrier-protein] synthase activity"/>
    <property type="evidence" value="ECO:0007669"/>
    <property type="project" value="UniProtKB-EC"/>
</dbReference>
<evidence type="ECO:0000259" key="9">
    <source>
        <dbReference type="Pfam" id="PF01648"/>
    </source>
</evidence>
<comment type="function">
    <text evidence="8">Transfers the 4'-phosphopantetheine moiety from coenzyme A to a Ser of acyl-carrier-protein.</text>
</comment>
<keyword evidence="4 8" id="KW-0276">Fatty acid metabolism</keyword>
<dbReference type="InterPro" id="IPR037143">
    <property type="entry name" value="4-PPantetheinyl_Trfase_dom_sf"/>
</dbReference>
<dbReference type="HAMAP" id="MF_00101">
    <property type="entry name" value="AcpS"/>
    <property type="match status" value="1"/>
</dbReference>
<proteinExistence type="inferred from homology"/>
<keyword evidence="11" id="KW-1185">Reference proteome</keyword>
<keyword evidence="5 8" id="KW-0460">Magnesium</keyword>
<feature type="domain" description="4'-phosphopantetheinyl transferase" evidence="9">
    <location>
        <begin position="17"/>
        <end position="122"/>
    </location>
</feature>
<evidence type="ECO:0000256" key="1">
    <source>
        <dbReference type="ARBA" id="ARBA00022516"/>
    </source>
</evidence>